<dbReference type="GO" id="GO:0016020">
    <property type="term" value="C:membrane"/>
    <property type="evidence" value="ECO:0007669"/>
    <property type="project" value="UniProtKB-SubCell"/>
</dbReference>
<feature type="transmembrane region" description="Helical" evidence="6">
    <location>
        <begin position="31"/>
        <end position="47"/>
    </location>
</feature>
<evidence type="ECO:0000313" key="8">
    <source>
        <dbReference type="Proteomes" id="UP000033202"/>
    </source>
</evidence>
<dbReference type="STRING" id="1219043.SCH01S_19_00780"/>
<comment type="caution">
    <text evidence="7">The sequence shown here is derived from an EMBL/GenBank/DDBJ whole genome shotgun (WGS) entry which is preliminary data.</text>
</comment>
<feature type="transmembrane region" description="Helical" evidence="6">
    <location>
        <begin position="100"/>
        <end position="118"/>
    </location>
</feature>
<evidence type="ECO:0008006" key="9">
    <source>
        <dbReference type="Google" id="ProtNLM"/>
    </source>
</evidence>
<gene>
    <name evidence="7" type="ORF">SCH01S_19_00780</name>
</gene>
<evidence type="ECO:0000256" key="1">
    <source>
        <dbReference type="ARBA" id="ARBA00004141"/>
    </source>
</evidence>
<comment type="similarity">
    <text evidence="2">Belongs to the TMEM86 family.</text>
</comment>
<feature type="transmembrane region" description="Helical" evidence="6">
    <location>
        <begin position="76"/>
        <end position="93"/>
    </location>
</feature>
<evidence type="ECO:0000256" key="2">
    <source>
        <dbReference type="ARBA" id="ARBA00007375"/>
    </source>
</evidence>
<sequence length="202" mass="20893">MDALFVAALVAGLSYWPGSHLALDPVLLVAWKGAGVGLLALWAAVRARDANGRLLAAVLALGAAGDVLLEAARLEIGGAVFLAGHLVAIFLYLRNRRPKAGWWPLLLVPAVVGAAALLPADRSAAPGVAVYGLAVSAMAAAALMSRYRLAAVGAVMFVVSDLLIFARLGPLAGSIVPSLLVWPLYFGGQALIAWDVGGRWRP</sequence>
<keyword evidence="8" id="KW-1185">Reference proteome</keyword>
<evidence type="ECO:0000256" key="4">
    <source>
        <dbReference type="ARBA" id="ARBA00022989"/>
    </source>
</evidence>
<accession>A0A0E9MMK7</accession>
<dbReference type="RefSeq" id="WP_046347612.1">
    <property type="nucleotide sequence ID" value="NZ_BBWU01000019.1"/>
</dbReference>
<comment type="subcellular location">
    <subcellularLocation>
        <location evidence="1">Membrane</location>
        <topology evidence="1">Multi-pass membrane protein</topology>
    </subcellularLocation>
</comment>
<dbReference type="EMBL" id="BBWU01000019">
    <property type="protein sequence ID" value="GAO38774.1"/>
    <property type="molecule type" value="Genomic_DNA"/>
</dbReference>
<evidence type="ECO:0000256" key="6">
    <source>
        <dbReference type="SAM" id="Phobius"/>
    </source>
</evidence>
<evidence type="ECO:0000256" key="5">
    <source>
        <dbReference type="ARBA" id="ARBA00023136"/>
    </source>
</evidence>
<organism evidence="7 8">
    <name type="scientific">Sphingomonas changbaiensis NBRC 104936</name>
    <dbReference type="NCBI Taxonomy" id="1219043"/>
    <lineage>
        <taxon>Bacteria</taxon>
        <taxon>Pseudomonadati</taxon>
        <taxon>Pseudomonadota</taxon>
        <taxon>Alphaproteobacteria</taxon>
        <taxon>Sphingomonadales</taxon>
        <taxon>Sphingomonadaceae</taxon>
        <taxon>Sphingomonas</taxon>
    </lineage>
</organism>
<feature type="transmembrane region" description="Helical" evidence="6">
    <location>
        <begin position="124"/>
        <end position="143"/>
    </location>
</feature>
<keyword evidence="5 6" id="KW-0472">Membrane</keyword>
<dbReference type="Pfam" id="PF07947">
    <property type="entry name" value="YhhN"/>
    <property type="match status" value="1"/>
</dbReference>
<dbReference type="Proteomes" id="UP000033202">
    <property type="component" value="Unassembled WGS sequence"/>
</dbReference>
<proteinExistence type="inferred from homology"/>
<reference evidence="7 8" key="1">
    <citation type="submission" date="2015-04" db="EMBL/GenBank/DDBJ databases">
        <title>Whole genome shotgun sequence of Sphingomonas changbaiensis NBRC 104936.</title>
        <authorList>
            <person name="Katano-Makiyama Y."/>
            <person name="Hosoyama A."/>
            <person name="Hashimoto M."/>
            <person name="Noguchi M."/>
            <person name="Tsuchikane K."/>
            <person name="Ohji S."/>
            <person name="Yamazoe A."/>
            <person name="Ichikawa N."/>
            <person name="Kimura A."/>
            <person name="Fujita N."/>
        </authorList>
    </citation>
    <scope>NUCLEOTIDE SEQUENCE [LARGE SCALE GENOMIC DNA]</scope>
    <source>
        <strain evidence="7 8">NBRC 104936</strain>
    </source>
</reference>
<protein>
    <recommendedName>
        <fullName evidence="9">Lysoplasmalogenase</fullName>
    </recommendedName>
</protein>
<keyword evidence="3 6" id="KW-0812">Transmembrane</keyword>
<name>A0A0E9MMK7_9SPHN</name>
<dbReference type="AlphaFoldDB" id="A0A0E9MMK7"/>
<evidence type="ECO:0000256" key="3">
    <source>
        <dbReference type="ARBA" id="ARBA00022692"/>
    </source>
</evidence>
<dbReference type="OrthoDB" id="7390032at2"/>
<feature type="transmembrane region" description="Helical" evidence="6">
    <location>
        <begin position="54"/>
        <end position="70"/>
    </location>
</feature>
<keyword evidence="4 6" id="KW-1133">Transmembrane helix</keyword>
<evidence type="ECO:0000313" key="7">
    <source>
        <dbReference type="EMBL" id="GAO38774.1"/>
    </source>
</evidence>
<dbReference type="InterPro" id="IPR012506">
    <property type="entry name" value="TMEM86B-like"/>
</dbReference>